<sequence length="94" mass="10588">MLYQTLRENLRQTGGGGGGGGGGHDPKPSAKTTKDSLKKKQIRVMERSIQSLDLHPIENLCVAKQQPPNLNDLDVVCKEERRYFYFHECVSFLL</sequence>
<name>A0A3B3ID32_ORYLA</name>
<dbReference type="AlphaFoldDB" id="A0A3B3ID32"/>
<feature type="region of interest" description="Disordered" evidence="1">
    <location>
        <begin position="8"/>
        <end position="39"/>
    </location>
</feature>
<reference evidence="2" key="2">
    <citation type="submission" date="2025-08" db="UniProtKB">
        <authorList>
            <consortium name="Ensembl"/>
        </authorList>
    </citation>
    <scope>IDENTIFICATION</scope>
    <source>
        <strain evidence="2">Hd-rR</strain>
    </source>
</reference>
<accession>A0A3B3ID32</accession>
<keyword evidence="3" id="KW-1185">Reference proteome</keyword>
<dbReference type="Ensembl" id="ENSORLT00000044725.1">
    <property type="protein sequence ID" value="ENSORLP00000041980.1"/>
    <property type="gene ID" value="ENSORLG00000027484.1"/>
</dbReference>
<feature type="compositionally biased region" description="Basic and acidic residues" evidence="1">
    <location>
        <begin position="24"/>
        <end position="39"/>
    </location>
</feature>
<dbReference type="InParanoid" id="A0A3B3ID32"/>
<organism evidence="2 3">
    <name type="scientific">Oryzias latipes</name>
    <name type="common">Japanese rice fish</name>
    <name type="synonym">Japanese killifish</name>
    <dbReference type="NCBI Taxonomy" id="8090"/>
    <lineage>
        <taxon>Eukaryota</taxon>
        <taxon>Metazoa</taxon>
        <taxon>Chordata</taxon>
        <taxon>Craniata</taxon>
        <taxon>Vertebrata</taxon>
        <taxon>Euteleostomi</taxon>
        <taxon>Actinopterygii</taxon>
        <taxon>Neopterygii</taxon>
        <taxon>Teleostei</taxon>
        <taxon>Neoteleostei</taxon>
        <taxon>Acanthomorphata</taxon>
        <taxon>Ovalentaria</taxon>
        <taxon>Atherinomorphae</taxon>
        <taxon>Beloniformes</taxon>
        <taxon>Adrianichthyidae</taxon>
        <taxon>Oryziinae</taxon>
        <taxon>Oryzias</taxon>
    </lineage>
</organism>
<evidence type="ECO:0000256" key="1">
    <source>
        <dbReference type="SAM" id="MobiDB-lite"/>
    </source>
</evidence>
<reference evidence="2 3" key="1">
    <citation type="journal article" date="2007" name="Nature">
        <title>The medaka draft genome and insights into vertebrate genome evolution.</title>
        <authorList>
            <person name="Kasahara M."/>
            <person name="Naruse K."/>
            <person name="Sasaki S."/>
            <person name="Nakatani Y."/>
            <person name="Qu W."/>
            <person name="Ahsan B."/>
            <person name="Yamada T."/>
            <person name="Nagayasu Y."/>
            <person name="Doi K."/>
            <person name="Kasai Y."/>
            <person name="Jindo T."/>
            <person name="Kobayashi D."/>
            <person name="Shimada A."/>
            <person name="Toyoda A."/>
            <person name="Kuroki Y."/>
            <person name="Fujiyama A."/>
            <person name="Sasaki T."/>
            <person name="Shimizu A."/>
            <person name="Asakawa S."/>
            <person name="Shimizu N."/>
            <person name="Hashimoto S."/>
            <person name="Yang J."/>
            <person name="Lee Y."/>
            <person name="Matsushima K."/>
            <person name="Sugano S."/>
            <person name="Sakaizumi M."/>
            <person name="Narita T."/>
            <person name="Ohishi K."/>
            <person name="Haga S."/>
            <person name="Ohta F."/>
            <person name="Nomoto H."/>
            <person name="Nogata K."/>
            <person name="Morishita T."/>
            <person name="Endo T."/>
            <person name="Shin-I T."/>
            <person name="Takeda H."/>
            <person name="Morishita S."/>
            <person name="Kohara Y."/>
        </authorList>
    </citation>
    <scope>NUCLEOTIDE SEQUENCE [LARGE SCALE GENOMIC DNA]</scope>
    <source>
        <strain evidence="2 3">Hd-rR</strain>
    </source>
</reference>
<dbReference type="Proteomes" id="UP000001038">
    <property type="component" value="Chromosome 8"/>
</dbReference>
<reference evidence="2" key="3">
    <citation type="submission" date="2025-09" db="UniProtKB">
        <authorList>
            <consortium name="Ensembl"/>
        </authorList>
    </citation>
    <scope>IDENTIFICATION</scope>
    <source>
        <strain evidence="2">Hd-rR</strain>
    </source>
</reference>
<evidence type="ECO:0000313" key="3">
    <source>
        <dbReference type="Proteomes" id="UP000001038"/>
    </source>
</evidence>
<evidence type="ECO:0000313" key="2">
    <source>
        <dbReference type="Ensembl" id="ENSORLP00000041980.1"/>
    </source>
</evidence>
<dbReference type="Bgee" id="ENSORLG00000027484">
    <property type="expression patterns" value="Expressed in brain and 7 other cell types or tissues"/>
</dbReference>
<protein>
    <submittedName>
        <fullName evidence="2">Uncharacterized protein</fullName>
    </submittedName>
</protein>
<proteinExistence type="predicted"/>
<feature type="compositionally biased region" description="Gly residues" evidence="1">
    <location>
        <begin position="13"/>
        <end position="23"/>
    </location>
</feature>